<dbReference type="GO" id="GO:0009089">
    <property type="term" value="P:lysine biosynthetic process via diaminopimelate"/>
    <property type="evidence" value="ECO:0007669"/>
    <property type="project" value="UniProtKB-UniRule"/>
</dbReference>
<dbReference type="RefSeq" id="WP_083525071.1">
    <property type="nucleotide sequence ID" value="NZ_LOEE01000042.1"/>
</dbReference>
<dbReference type="GO" id="GO:0005829">
    <property type="term" value="C:cytosol"/>
    <property type="evidence" value="ECO:0007669"/>
    <property type="project" value="TreeGrafter"/>
</dbReference>
<dbReference type="PROSITE" id="PS01326">
    <property type="entry name" value="DAP_EPIMERASE"/>
    <property type="match status" value="1"/>
</dbReference>
<evidence type="ECO:0000313" key="10">
    <source>
        <dbReference type="EMBL" id="KXG75007.1"/>
    </source>
</evidence>
<evidence type="ECO:0000256" key="5">
    <source>
        <dbReference type="ARBA" id="ARBA00023154"/>
    </source>
</evidence>
<name>A0A140L382_9FIRM</name>
<comment type="caution">
    <text evidence="10">The sequence shown here is derived from an EMBL/GenBank/DDBJ whole genome shotgun (WGS) entry which is preliminary data.</text>
</comment>
<dbReference type="HAMAP" id="MF_00197">
    <property type="entry name" value="DAP_epimerase"/>
    <property type="match status" value="1"/>
</dbReference>
<dbReference type="NCBIfam" id="TIGR00652">
    <property type="entry name" value="DapF"/>
    <property type="match status" value="1"/>
</dbReference>
<dbReference type="PANTHER" id="PTHR31689:SF0">
    <property type="entry name" value="DIAMINOPIMELATE EPIMERASE"/>
    <property type="match status" value="1"/>
</dbReference>
<feature type="site" description="Could be important to modulate the pK values of the two catalytic cysteine residues" evidence="8">
    <location>
        <position position="167"/>
    </location>
</feature>
<feature type="binding site" evidence="8">
    <location>
        <position position="199"/>
    </location>
    <ligand>
        <name>substrate</name>
    </ligand>
</feature>
<accession>A0A140L382</accession>
<dbReference type="Gene3D" id="3.10.310.10">
    <property type="entry name" value="Diaminopimelate Epimerase, Chain A, domain 1"/>
    <property type="match status" value="2"/>
</dbReference>
<dbReference type="Pfam" id="PF01678">
    <property type="entry name" value="DAP_epimerase"/>
    <property type="match status" value="2"/>
</dbReference>
<dbReference type="EMBL" id="LOEE01000042">
    <property type="protein sequence ID" value="KXG75007.1"/>
    <property type="molecule type" value="Genomic_DNA"/>
</dbReference>
<dbReference type="UniPathway" id="UPA00034">
    <property type="reaction ID" value="UER00025"/>
</dbReference>
<dbReference type="GO" id="GO:0008837">
    <property type="term" value="F:diaminopimelate epimerase activity"/>
    <property type="evidence" value="ECO:0007669"/>
    <property type="project" value="UniProtKB-UniRule"/>
</dbReference>
<comment type="caution">
    <text evidence="8">Lacks conserved residue(s) required for the propagation of feature annotation.</text>
</comment>
<keyword evidence="6 8" id="KW-0413">Isomerase</keyword>
<evidence type="ECO:0000256" key="4">
    <source>
        <dbReference type="ARBA" id="ARBA00022605"/>
    </source>
</evidence>
<feature type="active site" description="Proton acceptor" evidence="8">
    <location>
        <position position="226"/>
    </location>
</feature>
<comment type="function">
    <text evidence="8">Catalyzes the stereoinversion of LL-2,6-diaminopimelate (L,L-DAP) to meso-diaminopimelate (meso-DAP), a precursor of L-lysine and an essential component of the bacterial peptidoglycan.</text>
</comment>
<evidence type="ECO:0000256" key="6">
    <source>
        <dbReference type="ARBA" id="ARBA00023235"/>
    </source>
</evidence>
<feature type="binding site" evidence="8">
    <location>
        <position position="165"/>
    </location>
    <ligand>
        <name>substrate</name>
    </ligand>
</feature>
<dbReference type="AlphaFoldDB" id="A0A140L382"/>
<keyword evidence="11" id="KW-1185">Reference proteome</keyword>
<dbReference type="InterPro" id="IPR001653">
    <property type="entry name" value="DAP_epimerase_DapF"/>
</dbReference>
<evidence type="ECO:0000256" key="7">
    <source>
        <dbReference type="ARBA" id="ARBA00051712"/>
    </source>
</evidence>
<comment type="subcellular location">
    <subcellularLocation>
        <location evidence="8">Cytoplasm</location>
    </subcellularLocation>
</comment>
<proteinExistence type="inferred from homology"/>
<protein>
    <recommendedName>
        <fullName evidence="3 8">Diaminopimelate epimerase</fullName>
        <shortName evidence="8">DAP epimerase</shortName>
        <ecNumber evidence="3 8">5.1.1.7</ecNumber>
    </recommendedName>
    <alternativeName>
        <fullName evidence="8">PLP-independent amino acid racemase</fullName>
    </alternativeName>
</protein>
<dbReference type="PANTHER" id="PTHR31689">
    <property type="entry name" value="DIAMINOPIMELATE EPIMERASE, CHLOROPLASTIC"/>
    <property type="match status" value="1"/>
</dbReference>
<keyword evidence="8" id="KW-0963">Cytoplasm</keyword>
<evidence type="ECO:0000256" key="9">
    <source>
        <dbReference type="PROSITE-ProRule" id="PRU10125"/>
    </source>
</evidence>
<reference evidence="10 11" key="1">
    <citation type="submission" date="2015-12" db="EMBL/GenBank/DDBJ databases">
        <title>Draft genome sequence of the thermoanaerobe Thermotalea metallivorans, an isolate from the runoff channel of the Great Artesian Basin, Australia.</title>
        <authorList>
            <person name="Patel B.K."/>
        </authorList>
    </citation>
    <scope>NUCLEOTIDE SEQUENCE [LARGE SCALE GENOMIC DNA]</scope>
    <source>
        <strain evidence="10 11">B2-1</strain>
    </source>
</reference>
<feature type="active site" evidence="9">
    <location>
        <position position="77"/>
    </location>
</feature>
<gene>
    <name evidence="8 10" type="primary">dapF</name>
    <name evidence="10" type="ORF">AN619_19770</name>
</gene>
<dbReference type="STRING" id="520762.AN619_19770"/>
<comment type="subunit">
    <text evidence="8">Homodimer.</text>
</comment>
<comment type="catalytic activity">
    <reaction evidence="7 8">
        <text>(2S,6S)-2,6-diaminopimelate = meso-2,6-diaminopimelate</text>
        <dbReference type="Rhea" id="RHEA:15393"/>
        <dbReference type="ChEBI" id="CHEBI:57609"/>
        <dbReference type="ChEBI" id="CHEBI:57791"/>
        <dbReference type="EC" id="5.1.1.7"/>
    </reaction>
</comment>
<keyword evidence="5 8" id="KW-0457">Lysine biosynthesis</keyword>
<evidence type="ECO:0000256" key="8">
    <source>
        <dbReference type="HAMAP-Rule" id="MF_00197"/>
    </source>
</evidence>
<comment type="pathway">
    <text evidence="1 8">Amino-acid biosynthesis; L-lysine biosynthesis via DAP pathway; DL-2,6-diaminopimelate from LL-2,6-diaminopimelate: step 1/1.</text>
</comment>
<dbReference type="Proteomes" id="UP000070456">
    <property type="component" value="Unassembled WGS sequence"/>
</dbReference>
<dbReference type="InterPro" id="IPR018510">
    <property type="entry name" value="DAP_epimerase_AS"/>
</dbReference>
<feature type="site" description="Could be important to modulate the pK values of the two catalytic cysteine residues" evidence="8">
    <location>
        <position position="217"/>
    </location>
</feature>
<feature type="binding site" evidence="8">
    <location>
        <begin position="227"/>
        <end position="228"/>
    </location>
    <ligand>
        <name>substrate</name>
    </ligand>
</feature>
<feature type="binding site" evidence="8">
    <location>
        <begin position="217"/>
        <end position="218"/>
    </location>
    <ligand>
        <name>substrate</name>
    </ligand>
</feature>
<feature type="binding site" evidence="8">
    <location>
        <position position="13"/>
    </location>
    <ligand>
        <name>substrate</name>
    </ligand>
</feature>
<organism evidence="10 11">
    <name type="scientific">Thermotalea metallivorans</name>
    <dbReference type="NCBI Taxonomy" id="520762"/>
    <lineage>
        <taxon>Bacteria</taxon>
        <taxon>Bacillati</taxon>
        <taxon>Bacillota</taxon>
        <taxon>Clostridia</taxon>
        <taxon>Peptostreptococcales</taxon>
        <taxon>Thermotaleaceae</taxon>
        <taxon>Thermotalea</taxon>
    </lineage>
</organism>
<feature type="binding site" evidence="8">
    <location>
        <begin position="78"/>
        <end position="79"/>
    </location>
    <ligand>
        <name>substrate</name>
    </ligand>
</feature>
<evidence type="ECO:0000256" key="3">
    <source>
        <dbReference type="ARBA" id="ARBA00013080"/>
    </source>
</evidence>
<evidence type="ECO:0000313" key="11">
    <source>
        <dbReference type="Proteomes" id="UP000070456"/>
    </source>
</evidence>
<dbReference type="EC" id="5.1.1.7" evidence="3 8"/>
<dbReference type="SUPFAM" id="SSF54506">
    <property type="entry name" value="Diaminopimelate epimerase-like"/>
    <property type="match status" value="2"/>
</dbReference>
<evidence type="ECO:0000256" key="1">
    <source>
        <dbReference type="ARBA" id="ARBA00005196"/>
    </source>
</evidence>
<feature type="active site" description="Proton donor" evidence="8">
    <location>
        <position position="77"/>
    </location>
</feature>
<evidence type="ECO:0000256" key="2">
    <source>
        <dbReference type="ARBA" id="ARBA00010219"/>
    </source>
</evidence>
<feature type="binding site" evidence="8">
    <location>
        <position position="68"/>
    </location>
    <ligand>
        <name>substrate</name>
    </ligand>
</feature>
<keyword evidence="4 8" id="KW-0028">Amino-acid biosynthesis</keyword>
<sequence>MIVDILKCHGTGNDFVLIDEINDFYDFTEEQRVLLAREICDRKGPVGADGILFVQKSTFADGKMRIFNADGSEPEMCGNGLRCVGRYVIEISGKDSVEIETMKGKYMVKKAEDIYEGITTIQITIDTISFDIKTLPMNGPADRHLFQKIESLSNTVEFSALSISNPHIVSIVDHIDERVLKEIGEKANNIKEVFPKGVNVNFVKILDEQSIYVKTYERGVGLTQSCGTGMTASSIIVCCHDSKRLGREVKVFNDGGMIQCIVHKDAVEKYKVEFIGNASYIYQGKVCFDFEETKTYKLIEQEMYATEIANYEAFLRYVKKSLETI</sequence>
<comment type="similarity">
    <text evidence="2 8">Belongs to the diaminopimelate epimerase family.</text>
</comment>
<dbReference type="PATRIC" id="fig|520762.4.peg.2177"/>